<dbReference type="EMBL" id="CP002869">
    <property type="protein sequence ID" value="AEI46192.1"/>
    <property type="molecule type" value="Genomic_DNA"/>
</dbReference>
<dbReference type="PATRIC" id="fig|1036673.3.peg.7184"/>
<dbReference type="Proteomes" id="UP000006620">
    <property type="component" value="Chromosome"/>
</dbReference>
<dbReference type="KEGG" id="pms:KNP414_07706"/>
<dbReference type="AlphaFoldDB" id="F8FEV7"/>
<evidence type="ECO:0000313" key="1">
    <source>
        <dbReference type="EMBL" id="AEI46192.1"/>
    </source>
</evidence>
<proteinExistence type="predicted"/>
<protein>
    <submittedName>
        <fullName evidence="1">Uncharacterized protein</fullName>
    </submittedName>
</protein>
<name>F8FEV7_PAEMK</name>
<gene>
    <name evidence="1" type="ordered locus">KNP414_07706</name>
</gene>
<reference evidence="2" key="1">
    <citation type="submission" date="2011-06" db="EMBL/GenBank/DDBJ databases">
        <title>Complete genome sequence of Paenibacillus mucilaginosus KNP414.</title>
        <authorList>
            <person name="Wang J."/>
            <person name="Hu S."/>
            <person name="Hu X."/>
            <person name="Zhang B."/>
            <person name="Dong D."/>
            <person name="Zhang S."/>
            <person name="Zhao K."/>
            <person name="Wu D."/>
        </authorList>
    </citation>
    <scope>NUCLEOTIDE SEQUENCE [LARGE SCALE GENOMIC DNA]</scope>
    <source>
        <strain evidence="2">KNP414</strain>
    </source>
</reference>
<sequence length="183" mass="21637">MVRRGEAIMARNNIKVPFGYEPPTGKGTLKGTLWVYDSFEGYTEQELTRLLAFSDERKLARVIFYPLHEETLRRMVKGEHSPYYKRVQALEDMLEHADTDVDYTIESFENKRKKYTPADYAFRFLEEKYQGPFFLYVMEETANLLAGYESFETWIKKVRFFIDGGGGPLHPKLEEYASRWERV</sequence>
<evidence type="ECO:0000313" key="2">
    <source>
        <dbReference type="Proteomes" id="UP000006620"/>
    </source>
</evidence>
<organism evidence="1 2">
    <name type="scientific">Paenibacillus mucilaginosus (strain KNP414)</name>
    <dbReference type="NCBI Taxonomy" id="1036673"/>
    <lineage>
        <taxon>Bacteria</taxon>
        <taxon>Bacillati</taxon>
        <taxon>Bacillota</taxon>
        <taxon>Bacilli</taxon>
        <taxon>Bacillales</taxon>
        <taxon>Paenibacillaceae</taxon>
        <taxon>Paenibacillus</taxon>
    </lineage>
</organism>
<accession>F8FEV7</accession>
<dbReference type="HOGENOM" id="CLU_1508536_0_0_9"/>
<reference evidence="1 2" key="2">
    <citation type="journal article" date="2013" name="Genome Announc.">
        <title>Genome Sequence of Growth-Improving Paenibacillus mucilaginosus Strain KNP414.</title>
        <authorList>
            <person name="Lu J.J."/>
            <person name="Wang J.F."/>
            <person name="Hu X.F."/>
        </authorList>
    </citation>
    <scope>NUCLEOTIDE SEQUENCE [LARGE SCALE GENOMIC DNA]</scope>
    <source>
        <strain evidence="1 2">KNP414</strain>
    </source>
</reference>